<evidence type="ECO:0000313" key="2">
    <source>
        <dbReference type="Proteomes" id="UP001472677"/>
    </source>
</evidence>
<reference evidence="1 2" key="1">
    <citation type="journal article" date="2024" name="G3 (Bethesda)">
        <title>Genome assembly of Hibiscus sabdariffa L. provides insights into metabolisms of medicinal natural products.</title>
        <authorList>
            <person name="Kim T."/>
        </authorList>
    </citation>
    <scope>NUCLEOTIDE SEQUENCE [LARGE SCALE GENOMIC DNA]</scope>
    <source>
        <strain evidence="1">TK-2024</strain>
        <tissue evidence="1">Old leaves</tissue>
    </source>
</reference>
<evidence type="ECO:0000313" key="1">
    <source>
        <dbReference type="EMBL" id="KAK8515754.1"/>
    </source>
</evidence>
<keyword evidence="2" id="KW-1185">Reference proteome</keyword>
<gene>
    <name evidence="1" type="ORF">V6N12_075780</name>
</gene>
<organism evidence="1 2">
    <name type="scientific">Hibiscus sabdariffa</name>
    <name type="common">roselle</name>
    <dbReference type="NCBI Taxonomy" id="183260"/>
    <lineage>
        <taxon>Eukaryota</taxon>
        <taxon>Viridiplantae</taxon>
        <taxon>Streptophyta</taxon>
        <taxon>Embryophyta</taxon>
        <taxon>Tracheophyta</taxon>
        <taxon>Spermatophyta</taxon>
        <taxon>Magnoliopsida</taxon>
        <taxon>eudicotyledons</taxon>
        <taxon>Gunneridae</taxon>
        <taxon>Pentapetalae</taxon>
        <taxon>rosids</taxon>
        <taxon>malvids</taxon>
        <taxon>Malvales</taxon>
        <taxon>Malvaceae</taxon>
        <taxon>Malvoideae</taxon>
        <taxon>Hibiscus</taxon>
    </lineage>
</organism>
<comment type="caution">
    <text evidence="1">The sequence shown here is derived from an EMBL/GenBank/DDBJ whole genome shotgun (WGS) entry which is preliminary data.</text>
</comment>
<protein>
    <submittedName>
        <fullName evidence="1">Uncharacterized protein</fullName>
    </submittedName>
</protein>
<name>A0ABR2C8L7_9ROSI</name>
<dbReference type="Proteomes" id="UP001472677">
    <property type="component" value="Unassembled WGS sequence"/>
</dbReference>
<dbReference type="EMBL" id="JBBPBM010000063">
    <property type="protein sequence ID" value="KAK8515754.1"/>
    <property type="molecule type" value="Genomic_DNA"/>
</dbReference>
<accession>A0ABR2C8L7</accession>
<sequence>MLFWDFPVDQRIKRDGENRPAAMNHSFRRRGGARCIVQHNQIPFASGSNPVETWVTFLCWLLSWKRERERESEGFEE</sequence>
<proteinExistence type="predicted"/>